<organism evidence="3 4">
    <name type="scientific">Paeniglutamicibacter terrestris</name>
    <dbReference type="NCBI Taxonomy" id="2723403"/>
    <lineage>
        <taxon>Bacteria</taxon>
        <taxon>Bacillati</taxon>
        <taxon>Actinomycetota</taxon>
        <taxon>Actinomycetes</taxon>
        <taxon>Micrococcales</taxon>
        <taxon>Micrococcaceae</taxon>
        <taxon>Paeniglutamicibacter</taxon>
    </lineage>
</organism>
<dbReference type="InterPro" id="IPR051049">
    <property type="entry name" value="Dienelactone_hydrolase-like"/>
</dbReference>
<dbReference type="GO" id="GO:0016787">
    <property type="term" value="F:hydrolase activity"/>
    <property type="evidence" value="ECO:0007669"/>
    <property type="project" value="UniProtKB-KW"/>
</dbReference>
<accession>A0ABX1G950</accession>
<reference evidence="3 4" key="1">
    <citation type="submission" date="2020-04" db="EMBL/GenBank/DDBJ databases">
        <title>Paeniglutamicibacter sp. ANT13_2, a novel actinomycete isolated from sediment in Antarctica.</title>
        <authorList>
            <person name="Sakdapetsiri C."/>
            <person name="Pinyakong O."/>
        </authorList>
    </citation>
    <scope>NUCLEOTIDE SEQUENCE [LARGE SCALE GENOMIC DNA]</scope>
    <source>
        <strain evidence="3 4">ANT13_2</strain>
    </source>
</reference>
<feature type="compositionally biased region" description="Polar residues" evidence="1">
    <location>
        <begin position="1"/>
        <end position="14"/>
    </location>
</feature>
<feature type="region of interest" description="Disordered" evidence="1">
    <location>
        <begin position="1"/>
        <end position="23"/>
    </location>
</feature>
<name>A0ABX1G950_9MICC</name>
<dbReference type="Gene3D" id="3.40.50.1820">
    <property type="entry name" value="alpha/beta hydrolase"/>
    <property type="match status" value="1"/>
</dbReference>
<dbReference type="Proteomes" id="UP000746595">
    <property type="component" value="Unassembled WGS sequence"/>
</dbReference>
<evidence type="ECO:0000313" key="4">
    <source>
        <dbReference type="Proteomes" id="UP000746595"/>
    </source>
</evidence>
<evidence type="ECO:0000313" key="3">
    <source>
        <dbReference type="EMBL" id="NKG22788.1"/>
    </source>
</evidence>
<protein>
    <submittedName>
        <fullName evidence="3">Dienelactone hydrolase family protein</fullName>
    </submittedName>
</protein>
<comment type="caution">
    <text evidence="3">The sequence shown here is derived from an EMBL/GenBank/DDBJ whole genome shotgun (WGS) entry which is preliminary data.</text>
</comment>
<keyword evidence="3" id="KW-0378">Hydrolase</keyword>
<feature type="domain" description="Dienelactone hydrolase" evidence="2">
    <location>
        <begin position="21"/>
        <end position="229"/>
    </location>
</feature>
<proteinExistence type="predicted"/>
<keyword evidence="4" id="KW-1185">Reference proteome</keyword>
<evidence type="ECO:0000259" key="2">
    <source>
        <dbReference type="Pfam" id="PF01738"/>
    </source>
</evidence>
<evidence type="ECO:0000256" key="1">
    <source>
        <dbReference type="SAM" id="MobiDB-lite"/>
    </source>
</evidence>
<dbReference type="InterPro" id="IPR029058">
    <property type="entry name" value="AB_hydrolase_fold"/>
</dbReference>
<dbReference type="PANTHER" id="PTHR46623">
    <property type="entry name" value="CARBOXYMETHYLENEBUTENOLIDASE-RELATED"/>
    <property type="match status" value="1"/>
</dbReference>
<dbReference type="Pfam" id="PF01738">
    <property type="entry name" value="DLH"/>
    <property type="match status" value="1"/>
</dbReference>
<dbReference type="RefSeq" id="WP_168153522.1">
    <property type="nucleotide sequence ID" value="NZ_JAAWVT010000015.1"/>
</dbReference>
<gene>
    <name evidence="3" type="ORF">HED64_19020</name>
</gene>
<dbReference type="InterPro" id="IPR002925">
    <property type="entry name" value="Dienelactn_hydro"/>
</dbReference>
<dbReference type="SUPFAM" id="SSF53474">
    <property type="entry name" value="alpha/beta-Hydrolases"/>
    <property type="match status" value="1"/>
</dbReference>
<dbReference type="EMBL" id="JAAWVT010000015">
    <property type="protein sequence ID" value="NKG22788.1"/>
    <property type="molecule type" value="Genomic_DNA"/>
</dbReference>
<dbReference type="PANTHER" id="PTHR46623:SF6">
    <property type="entry name" value="ALPHA_BETA-HYDROLASES SUPERFAMILY PROTEIN"/>
    <property type="match status" value="1"/>
</dbReference>
<sequence>MASQTPHQNVSFPSEGNDAHGYLSLPEGGHGPGVIVIQEWWGLTDHIRDVADRLAGEGFVALAPDLFGGSVAHDGDEAAEMMANLPEAVGAKLLAGAVDYLLSLPAVTSATVGTVGFCMGGGFVLALAAQQGEKISAAVPFYGVGQGIPSSYAGLRACVQGHYANGDTSYPVEQAHAQEIQIREESGREVEFFYYDAPHAFHNDGNPSGNYRPEAAALAWARAVEFLRKNVTPTVLPTQTRSPSVATAQGAS</sequence>